<comment type="similarity">
    <text evidence="1">Belongs to the bacterial solute-binding protein 3 family.</text>
</comment>
<name>A0A1H7LXF7_9GAMM</name>
<dbReference type="RefSeq" id="WP_074867251.1">
    <property type="nucleotide sequence ID" value="NZ_FOAS01000007.1"/>
</dbReference>
<sequence>MIRLRRCCYLLCVALLSPWAWAETPAPVRLVTLDWPPYVGQTLPAQGYASEVMQLAFAASGQTVEIRFAPWARALRMVRKGEVDGLFPEYYDPQQRPSLSYSQAFPGGPVGLYARKDSGFTLVHNPQSDPNAAVAELQGKTLGLVRGYINHPVLDASELFERDLAVSDEQNLAKLFRGGVDLIFIDFFVARYWIARRYPWFAEELIAVEPAFESKTLHLVTMKNQARGQTVLQSFDQGLQQLKDSGELDAILLRHGLR</sequence>
<evidence type="ECO:0000259" key="4">
    <source>
        <dbReference type="Pfam" id="PF00497"/>
    </source>
</evidence>
<evidence type="ECO:0000256" key="3">
    <source>
        <dbReference type="SAM" id="SignalP"/>
    </source>
</evidence>
<dbReference type="STRING" id="1429083.GCA_001885685_01536"/>
<dbReference type="SUPFAM" id="SSF53850">
    <property type="entry name" value="Periplasmic binding protein-like II"/>
    <property type="match status" value="1"/>
</dbReference>
<evidence type="ECO:0000313" key="5">
    <source>
        <dbReference type="EMBL" id="SEL03165.1"/>
    </source>
</evidence>
<dbReference type="EMBL" id="FOAS01000007">
    <property type="protein sequence ID" value="SEL03165.1"/>
    <property type="molecule type" value="Genomic_DNA"/>
</dbReference>
<accession>A0A1H7LXF7</accession>
<dbReference type="InterPro" id="IPR001638">
    <property type="entry name" value="Solute-binding_3/MltF_N"/>
</dbReference>
<dbReference type="Proteomes" id="UP000185766">
    <property type="component" value="Unassembled WGS sequence"/>
</dbReference>
<keyword evidence="6" id="KW-1185">Reference proteome</keyword>
<evidence type="ECO:0000256" key="2">
    <source>
        <dbReference type="ARBA" id="ARBA00022729"/>
    </source>
</evidence>
<keyword evidence="2 3" id="KW-0732">Signal</keyword>
<feature type="signal peptide" evidence="3">
    <location>
        <begin position="1"/>
        <end position="22"/>
    </location>
</feature>
<dbReference type="PANTHER" id="PTHR35936:SF25">
    <property type="entry name" value="ABC TRANSPORTER SUBSTRATE-BINDING PROTEIN"/>
    <property type="match status" value="1"/>
</dbReference>
<feature type="chain" id="PRO_5010201944" evidence="3">
    <location>
        <begin position="23"/>
        <end position="258"/>
    </location>
</feature>
<feature type="domain" description="Solute-binding protein family 3/N-terminal" evidence="4">
    <location>
        <begin position="34"/>
        <end position="253"/>
    </location>
</feature>
<evidence type="ECO:0000256" key="1">
    <source>
        <dbReference type="ARBA" id="ARBA00010333"/>
    </source>
</evidence>
<protein>
    <submittedName>
        <fullName evidence="5">Polar amino acid transport system substrate-binding protein</fullName>
    </submittedName>
</protein>
<proteinExistence type="inferred from homology"/>
<reference evidence="5 6" key="1">
    <citation type="submission" date="2016-10" db="EMBL/GenBank/DDBJ databases">
        <authorList>
            <person name="de Groot N.N."/>
        </authorList>
    </citation>
    <scope>NUCLEOTIDE SEQUENCE [LARGE SCALE GENOMIC DNA]</scope>
    <source>
        <strain evidence="5 6">JCM 19513</strain>
    </source>
</reference>
<dbReference type="PANTHER" id="PTHR35936">
    <property type="entry name" value="MEMBRANE-BOUND LYTIC MUREIN TRANSGLYCOSYLASE F"/>
    <property type="match status" value="1"/>
</dbReference>
<gene>
    <name evidence="5" type="ORF">SAMN05216214_107143</name>
</gene>
<dbReference type="AlphaFoldDB" id="A0A1H7LXF7"/>
<organism evidence="5 6">
    <name type="scientific">Atopomonas hussainii</name>
    <dbReference type="NCBI Taxonomy" id="1429083"/>
    <lineage>
        <taxon>Bacteria</taxon>
        <taxon>Pseudomonadati</taxon>
        <taxon>Pseudomonadota</taxon>
        <taxon>Gammaproteobacteria</taxon>
        <taxon>Pseudomonadales</taxon>
        <taxon>Pseudomonadaceae</taxon>
        <taxon>Atopomonas</taxon>
    </lineage>
</organism>
<evidence type="ECO:0000313" key="6">
    <source>
        <dbReference type="Proteomes" id="UP000185766"/>
    </source>
</evidence>
<dbReference type="Pfam" id="PF00497">
    <property type="entry name" value="SBP_bac_3"/>
    <property type="match status" value="1"/>
</dbReference>
<dbReference type="Gene3D" id="3.40.190.10">
    <property type="entry name" value="Periplasmic binding protein-like II"/>
    <property type="match status" value="2"/>
</dbReference>